<organism evidence="1 2">
    <name type="scientific">Chitinophaga jiangningensis</name>
    <dbReference type="NCBI Taxonomy" id="1419482"/>
    <lineage>
        <taxon>Bacteria</taxon>
        <taxon>Pseudomonadati</taxon>
        <taxon>Bacteroidota</taxon>
        <taxon>Chitinophagia</taxon>
        <taxon>Chitinophagales</taxon>
        <taxon>Chitinophagaceae</taxon>
        <taxon>Chitinophaga</taxon>
    </lineage>
</organism>
<name>A0A1M6YU81_9BACT</name>
<dbReference type="STRING" id="1419482.SAMN05444266_102493"/>
<evidence type="ECO:0000313" key="2">
    <source>
        <dbReference type="Proteomes" id="UP000184420"/>
    </source>
</evidence>
<dbReference type="InterPro" id="IPR025401">
    <property type="entry name" value="DUF4374"/>
</dbReference>
<protein>
    <recommendedName>
        <fullName evidence="3">DUF4374 domain-containing protein</fullName>
    </recommendedName>
</protein>
<reference evidence="1 2" key="1">
    <citation type="submission" date="2016-11" db="EMBL/GenBank/DDBJ databases">
        <authorList>
            <person name="Jaros S."/>
            <person name="Januszkiewicz K."/>
            <person name="Wedrychowicz H."/>
        </authorList>
    </citation>
    <scope>NUCLEOTIDE SEQUENCE [LARGE SCALE GENOMIC DNA]</scope>
    <source>
        <strain evidence="1 2">DSM 27406</strain>
    </source>
</reference>
<dbReference type="PROSITE" id="PS51257">
    <property type="entry name" value="PROKAR_LIPOPROTEIN"/>
    <property type="match status" value="1"/>
</dbReference>
<dbReference type="Proteomes" id="UP000184420">
    <property type="component" value="Unassembled WGS sequence"/>
</dbReference>
<evidence type="ECO:0000313" key="1">
    <source>
        <dbReference type="EMBL" id="SHL21871.1"/>
    </source>
</evidence>
<evidence type="ECO:0008006" key="3">
    <source>
        <dbReference type="Google" id="ProtNLM"/>
    </source>
</evidence>
<dbReference type="Pfam" id="PF14298">
    <property type="entry name" value="DUF4374"/>
    <property type="match status" value="2"/>
</dbReference>
<dbReference type="RefSeq" id="WP_073079309.1">
    <property type="nucleotide sequence ID" value="NZ_FRBL01000002.1"/>
</dbReference>
<sequence>MKNLNRIWILASAMALVGTGCDKDDIDAIYNFGDRETSGKYKYVITATPAGTTGIADYLLSTPQLDTGAITTSGNGIEQDGSYRYYMTHKGRFFSLLYGQGNPGAVTTYRFDSAGARLLKTSEFQTETVQAFTKVNDELLLIKIPRSGVETASFYRIDALKSQQIGSAAINIVQLAANGERAHFTWATQVGDKVYAPYMSIKGCCNDAFGTVYPDSTWIAVLSYPDLKVEKVIRDNRTSYIGNYFNDGLGVTENGDIYGFSSAIATNTSKVISTKPSAVVRILKGTTEFDKSYFFDVEEASGGHKISAQTYLGNNKFLLMMYGDKHANTGNRKMALVDVVEKSFGWIKGGPEDIQSSSAPYNNNTGSGDGELGYIGINTASGSWIYKIDVKTATAIRGLEVQGGKITAITKVEY</sequence>
<proteinExistence type="predicted"/>
<dbReference type="EMBL" id="FRBL01000002">
    <property type="protein sequence ID" value="SHL21871.1"/>
    <property type="molecule type" value="Genomic_DNA"/>
</dbReference>
<dbReference type="AlphaFoldDB" id="A0A1M6YU81"/>
<dbReference type="OrthoDB" id="738440at2"/>
<keyword evidence="2" id="KW-1185">Reference proteome</keyword>
<accession>A0A1M6YU81</accession>
<gene>
    <name evidence="1" type="ORF">SAMN05444266_102493</name>
</gene>